<dbReference type="SUPFAM" id="SSF57196">
    <property type="entry name" value="EGF/Laminin"/>
    <property type="match status" value="2"/>
</dbReference>
<dbReference type="KEGG" id="char:116218413"/>
<evidence type="ECO:0000256" key="7">
    <source>
        <dbReference type="ARBA" id="ARBA00022889"/>
    </source>
</evidence>
<feature type="disulfide bond" evidence="12">
    <location>
        <begin position="109"/>
        <end position="118"/>
    </location>
</feature>
<reference evidence="16" key="1">
    <citation type="submission" date="2025-08" db="UniProtKB">
        <authorList>
            <consortium name="RefSeq"/>
        </authorList>
    </citation>
    <scope>IDENTIFICATION</scope>
</reference>
<protein>
    <submittedName>
        <fullName evidence="16">Laminin subunit alpha-3-like</fullName>
    </submittedName>
</protein>
<keyword evidence="3" id="KW-0272">Extracellular matrix</keyword>
<keyword evidence="2" id="KW-0964">Secreted</keyword>
<dbReference type="OrthoDB" id="18487at2759"/>
<evidence type="ECO:0000259" key="14">
    <source>
        <dbReference type="PROSITE" id="PS50027"/>
    </source>
</evidence>
<sequence length="212" mass="22579">MLVGLLRVLLWGAVMGLCLGTLQQSGRSWGHGCLQKRQAGSDPGQGNSRIPRKYCNPAGNSSSSGNIIQVCGPGQYREWQGPFEGLCVSCSCHGLSHKCDPITGRCLNCQYNTAGDHCEHCAEGYYGDAVQRTCKLCPCPFSVLSNSFALGCMQVGSDVECVCKPGYTGLRCQRCSSGYYGNPLLPFGGCQPCNCNHECENPDGTSDCQGAP</sequence>
<gene>
    <name evidence="16" type="primary">LOC116218413</name>
</gene>
<feature type="signal peptide" evidence="13">
    <location>
        <begin position="1"/>
        <end position="16"/>
    </location>
</feature>
<name>A0A6P8EZ62_CLUHA</name>
<dbReference type="GO" id="GO:0016477">
    <property type="term" value="P:cell migration"/>
    <property type="evidence" value="ECO:0007669"/>
    <property type="project" value="TreeGrafter"/>
</dbReference>
<keyword evidence="6" id="KW-0084">Basement membrane</keyword>
<dbReference type="GO" id="GO:0007411">
    <property type="term" value="P:axon guidance"/>
    <property type="evidence" value="ECO:0007669"/>
    <property type="project" value="TreeGrafter"/>
</dbReference>
<keyword evidence="5" id="KW-0677">Repeat</keyword>
<keyword evidence="7" id="KW-0130">Cell adhesion</keyword>
<dbReference type="GO" id="GO:0043256">
    <property type="term" value="C:laminin complex"/>
    <property type="evidence" value="ECO:0007669"/>
    <property type="project" value="TreeGrafter"/>
</dbReference>
<evidence type="ECO:0000256" key="12">
    <source>
        <dbReference type="PROSITE-ProRule" id="PRU00460"/>
    </source>
</evidence>
<evidence type="ECO:0000256" key="4">
    <source>
        <dbReference type="ARBA" id="ARBA00022729"/>
    </source>
</evidence>
<dbReference type="GeneID" id="116218413"/>
<dbReference type="FunFam" id="2.10.25.10:FF:000033">
    <property type="entry name" value="Laminin subunit alpha 2"/>
    <property type="match status" value="1"/>
</dbReference>
<dbReference type="AlphaFoldDB" id="A0A6P8EZ62"/>
<evidence type="ECO:0000256" key="5">
    <source>
        <dbReference type="ARBA" id="ARBA00022737"/>
    </source>
</evidence>
<evidence type="ECO:0000256" key="13">
    <source>
        <dbReference type="SAM" id="SignalP"/>
    </source>
</evidence>
<evidence type="ECO:0000256" key="1">
    <source>
        <dbReference type="ARBA" id="ARBA00004302"/>
    </source>
</evidence>
<evidence type="ECO:0000256" key="3">
    <source>
        <dbReference type="ARBA" id="ARBA00022530"/>
    </source>
</evidence>
<evidence type="ECO:0000256" key="10">
    <source>
        <dbReference type="ARBA" id="ARBA00023180"/>
    </source>
</evidence>
<dbReference type="Gene3D" id="2.10.25.10">
    <property type="entry name" value="Laminin"/>
    <property type="match status" value="2"/>
</dbReference>
<dbReference type="PANTHER" id="PTHR10574:SF419">
    <property type="entry name" value="LAMININ SUBUNIT ALPHA-3-RELATED"/>
    <property type="match status" value="1"/>
</dbReference>
<feature type="chain" id="PRO_5027740175" evidence="13">
    <location>
        <begin position="17"/>
        <end position="212"/>
    </location>
</feature>
<evidence type="ECO:0000256" key="6">
    <source>
        <dbReference type="ARBA" id="ARBA00022869"/>
    </source>
</evidence>
<evidence type="ECO:0000256" key="9">
    <source>
        <dbReference type="ARBA" id="ARBA00023157"/>
    </source>
</evidence>
<feature type="domain" description="Laminin EGF-like" evidence="14">
    <location>
        <begin position="90"/>
        <end position="136"/>
    </location>
</feature>
<dbReference type="SMART" id="SM00180">
    <property type="entry name" value="EGF_Lam"/>
    <property type="match status" value="2"/>
</dbReference>
<keyword evidence="4 13" id="KW-0732">Signal</keyword>
<dbReference type="Pfam" id="PF00053">
    <property type="entry name" value="EGF_laminin"/>
    <property type="match status" value="2"/>
</dbReference>
<keyword evidence="9 12" id="KW-1015">Disulfide bond</keyword>
<evidence type="ECO:0000256" key="2">
    <source>
        <dbReference type="ARBA" id="ARBA00022525"/>
    </source>
</evidence>
<dbReference type="Proteomes" id="UP000515152">
    <property type="component" value="Chromosome 1"/>
</dbReference>
<keyword evidence="11 12" id="KW-0424">Laminin EGF-like domain</keyword>
<keyword evidence="10" id="KW-0325">Glycoprotein</keyword>
<comment type="subcellular location">
    <subcellularLocation>
        <location evidence="1">Secreted</location>
        <location evidence="1">Extracellular space</location>
        <location evidence="1">Extracellular matrix</location>
        <location evidence="1">Basement membrane</location>
    </subcellularLocation>
</comment>
<dbReference type="GO" id="GO:0009888">
    <property type="term" value="P:tissue development"/>
    <property type="evidence" value="ECO:0007669"/>
    <property type="project" value="TreeGrafter"/>
</dbReference>
<evidence type="ECO:0000256" key="11">
    <source>
        <dbReference type="ARBA" id="ARBA00023292"/>
    </source>
</evidence>
<evidence type="ECO:0000313" key="15">
    <source>
        <dbReference type="Proteomes" id="UP000515152"/>
    </source>
</evidence>
<dbReference type="PANTHER" id="PTHR10574">
    <property type="entry name" value="NETRIN/LAMININ-RELATED"/>
    <property type="match status" value="1"/>
</dbReference>
<comment type="caution">
    <text evidence="12">Lacks conserved residue(s) required for the propagation of feature annotation.</text>
</comment>
<dbReference type="FunFam" id="2.10.25.10:FF:000065">
    <property type="entry name" value="Laminin subunit beta 1"/>
    <property type="match status" value="1"/>
</dbReference>
<dbReference type="PROSITE" id="PS50027">
    <property type="entry name" value="EGF_LAM_2"/>
    <property type="match status" value="2"/>
</dbReference>
<dbReference type="GO" id="GO:0034446">
    <property type="term" value="P:substrate adhesion-dependent cell spreading"/>
    <property type="evidence" value="ECO:0007669"/>
    <property type="project" value="TreeGrafter"/>
</dbReference>
<keyword evidence="15" id="KW-1185">Reference proteome</keyword>
<evidence type="ECO:0000256" key="8">
    <source>
        <dbReference type="ARBA" id="ARBA00023054"/>
    </source>
</evidence>
<proteinExistence type="predicted"/>
<dbReference type="RefSeq" id="XP_031416162.1">
    <property type="nucleotide sequence ID" value="XM_031560302.2"/>
</dbReference>
<evidence type="ECO:0000313" key="16">
    <source>
        <dbReference type="RefSeq" id="XP_031416162.1"/>
    </source>
</evidence>
<dbReference type="GO" id="GO:0070831">
    <property type="term" value="P:basement membrane assembly"/>
    <property type="evidence" value="ECO:0007669"/>
    <property type="project" value="TreeGrafter"/>
</dbReference>
<feature type="domain" description="Laminin EGF-like" evidence="14">
    <location>
        <begin position="137"/>
        <end position="192"/>
    </location>
</feature>
<dbReference type="InterPro" id="IPR050440">
    <property type="entry name" value="Laminin/Netrin_ECM"/>
</dbReference>
<dbReference type="PROSITE" id="PS01248">
    <property type="entry name" value="EGF_LAM_1"/>
    <property type="match status" value="1"/>
</dbReference>
<organism evidence="15 16">
    <name type="scientific">Clupea harengus</name>
    <name type="common">Atlantic herring</name>
    <dbReference type="NCBI Taxonomy" id="7950"/>
    <lineage>
        <taxon>Eukaryota</taxon>
        <taxon>Metazoa</taxon>
        <taxon>Chordata</taxon>
        <taxon>Craniata</taxon>
        <taxon>Vertebrata</taxon>
        <taxon>Euteleostomi</taxon>
        <taxon>Actinopterygii</taxon>
        <taxon>Neopterygii</taxon>
        <taxon>Teleostei</taxon>
        <taxon>Clupei</taxon>
        <taxon>Clupeiformes</taxon>
        <taxon>Clupeoidei</taxon>
        <taxon>Clupeidae</taxon>
        <taxon>Clupea</taxon>
    </lineage>
</organism>
<dbReference type="CDD" id="cd00055">
    <property type="entry name" value="EGF_Lam"/>
    <property type="match status" value="2"/>
</dbReference>
<keyword evidence="8" id="KW-0175">Coiled coil</keyword>
<accession>A0A6P8EZ62</accession>
<feature type="disulfide bond" evidence="12">
    <location>
        <begin position="163"/>
        <end position="172"/>
    </location>
</feature>
<dbReference type="GO" id="GO:0009887">
    <property type="term" value="P:animal organ morphogenesis"/>
    <property type="evidence" value="ECO:0007669"/>
    <property type="project" value="TreeGrafter"/>
</dbReference>
<dbReference type="InterPro" id="IPR002049">
    <property type="entry name" value="LE_dom"/>
</dbReference>